<dbReference type="RefSeq" id="XP_003287626.1">
    <property type="nucleotide sequence ID" value="XM_003287578.1"/>
</dbReference>
<dbReference type="AlphaFoldDB" id="F0ZJN9"/>
<dbReference type="EMBL" id="GL871045">
    <property type="protein sequence ID" value="EGC35837.1"/>
    <property type="molecule type" value="Genomic_DNA"/>
</dbReference>
<name>F0ZJN9_DICPU</name>
<sequence>MDASQKKRSSLKEIDASYTIFNEIEPLSCECSPTRIYFGVSSHAPINFNLLFYGSDSSSNY</sequence>
<evidence type="ECO:0000313" key="1">
    <source>
        <dbReference type="EMBL" id="EGC35837.1"/>
    </source>
</evidence>
<gene>
    <name evidence="1" type="ORF">DICPUDRAFT_151749</name>
</gene>
<dbReference type="KEGG" id="dpp:DICPUDRAFT_151749"/>
<organism evidence="1 2">
    <name type="scientific">Dictyostelium purpureum</name>
    <name type="common">Slime mold</name>
    <dbReference type="NCBI Taxonomy" id="5786"/>
    <lineage>
        <taxon>Eukaryota</taxon>
        <taxon>Amoebozoa</taxon>
        <taxon>Evosea</taxon>
        <taxon>Eumycetozoa</taxon>
        <taxon>Dictyostelia</taxon>
        <taxon>Dictyosteliales</taxon>
        <taxon>Dictyosteliaceae</taxon>
        <taxon>Dictyostelium</taxon>
    </lineage>
</organism>
<dbReference type="Proteomes" id="UP000001064">
    <property type="component" value="Unassembled WGS sequence"/>
</dbReference>
<accession>F0ZJN9</accession>
<dbReference type="VEuPathDB" id="AmoebaDB:DICPUDRAFT_151749"/>
<protein>
    <submittedName>
        <fullName evidence="1">Uncharacterized protein</fullName>
    </submittedName>
</protein>
<reference evidence="2" key="1">
    <citation type="journal article" date="2011" name="Genome Biol.">
        <title>Comparative genomics of the social amoebae Dictyostelium discoideum and Dictyostelium purpureum.</title>
        <authorList>
            <consortium name="US DOE Joint Genome Institute (JGI-PGF)"/>
            <person name="Sucgang R."/>
            <person name="Kuo A."/>
            <person name="Tian X."/>
            <person name="Salerno W."/>
            <person name="Parikh A."/>
            <person name="Feasley C.L."/>
            <person name="Dalin E."/>
            <person name="Tu H."/>
            <person name="Huang E."/>
            <person name="Barry K."/>
            <person name="Lindquist E."/>
            <person name="Shapiro H."/>
            <person name="Bruce D."/>
            <person name="Schmutz J."/>
            <person name="Salamov A."/>
            <person name="Fey P."/>
            <person name="Gaudet P."/>
            <person name="Anjard C."/>
            <person name="Babu M.M."/>
            <person name="Basu S."/>
            <person name="Bushmanova Y."/>
            <person name="van der Wel H."/>
            <person name="Katoh-Kurasawa M."/>
            <person name="Dinh C."/>
            <person name="Coutinho P.M."/>
            <person name="Saito T."/>
            <person name="Elias M."/>
            <person name="Schaap P."/>
            <person name="Kay R.R."/>
            <person name="Henrissat B."/>
            <person name="Eichinger L."/>
            <person name="Rivero F."/>
            <person name="Putnam N.H."/>
            <person name="West C.M."/>
            <person name="Loomis W.F."/>
            <person name="Chisholm R.L."/>
            <person name="Shaulsky G."/>
            <person name="Strassmann J.E."/>
            <person name="Queller D.C."/>
            <person name="Kuspa A."/>
            <person name="Grigoriev I.V."/>
        </authorList>
    </citation>
    <scope>NUCLEOTIDE SEQUENCE [LARGE SCALE GENOMIC DNA]</scope>
    <source>
        <strain evidence="2">QSDP1</strain>
    </source>
</reference>
<evidence type="ECO:0000313" key="2">
    <source>
        <dbReference type="Proteomes" id="UP000001064"/>
    </source>
</evidence>
<dbReference type="InParanoid" id="F0ZJN9"/>
<proteinExistence type="predicted"/>
<dbReference type="GeneID" id="10500663"/>
<keyword evidence="2" id="KW-1185">Reference proteome</keyword>